<dbReference type="SUPFAM" id="SSF89372">
    <property type="entry name" value="Fucose-specific lectin"/>
    <property type="match status" value="1"/>
</dbReference>
<comment type="caution">
    <text evidence="1">The sequence shown here is derived from an EMBL/GenBank/DDBJ whole genome shotgun (WGS) entry which is preliminary data.</text>
</comment>
<dbReference type="RefSeq" id="WP_378487577.1">
    <property type="nucleotide sequence ID" value="NZ_JBHUFB010000020.1"/>
</dbReference>
<sequence length="451" mass="47000">MALLSLLPPARNPVVFTPSGVDSTVPVTVTWDTGTLASGRLTLRVDGGAESVCGFGRTGSAVSTVTLNQTQTFTLRSALGQVLATLVLTTALESAAVPVTPSERIRMSRVTVHRDSIHLRWRTALPISCWAEATAPGERARFAWTDPGSVHEVRFDRPGADCTLRIATEGAAARYVGTVRAGTGEWVADPAEYRALHLRTRTDATSSGVPVASHVDVDTPAGPVTVRQWPDGSLAVQGDRESTPLGGPFRDGVLACVGADGLVVVATTAAGDLVACGARPGAPAEWVPLGQHDPRSVAAVPTPDGVHVLVVGADGTLRHRVFDGAPDGTWESLEPGVAAVSAVGHPLHGVAVVAVTGTGAVRHRRRDLAGGWDEWVCLGSVPEAVCVAYLEDPDTLALTAVDPDDAVQVLAWTGYPASSGRRTWMPAGTLTSVEAVTTPRSDTERRNCGAR</sequence>
<evidence type="ECO:0000313" key="2">
    <source>
        <dbReference type="Proteomes" id="UP001597286"/>
    </source>
</evidence>
<accession>A0ABW4PAG5</accession>
<protein>
    <submittedName>
        <fullName evidence="1">Uncharacterized protein</fullName>
    </submittedName>
</protein>
<dbReference type="Proteomes" id="UP001597286">
    <property type="component" value="Unassembled WGS sequence"/>
</dbReference>
<organism evidence="1 2">
    <name type="scientific">Rhodococcus gannanensis</name>
    <dbReference type="NCBI Taxonomy" id="1960308"/>
    <lineage>
        <taxon>Bacteria</taxon>
        <taxon>Bacillati</taxon>
        <taxon>Actinomycetota</taxon>
        <taxon>Actinomycetes</taxon>
        <taxon>Mycobacteriales</taxon>
        <taxon>Nocardiaceae</taxon>
        <taxon>Rhodococcus</taxon>
    </lineage>
</organism>
<name>A0ABW4PAG5_9NOCA</name>
<gene>
    <name evidence="1" type="ORF">ACFSJG_23185</name>
</gene>
<proteinExistence type="predicted"/>
<dbReference type="EMBL" id="JBHUFB010000020">
    <property type="protein sequence ID" value="MFD1815133.1"/>
    <property type="molecule type" value="Genomic_DNA"/>
</dbReference>
<evidence type="ECO:0000313" key="1">
    <source>
        <dbReference type="EMBL" id="MFD1815133.1"/>
    </source>
</evidence>
<dbReference type="Gene3D" id="2.120.10.70">
    <property type="entry name" value="Fucose-specific lectin"/>
    <property type="match status" value="1"/>
</dbReference>
<keyword evidence="2" id="KW-1185">Reference proteome</keyword>
<reference evidence="2" key="1">
    <citation type="journal article" date="2019" name="Int. J. Syst. Evol. Microbiol.">
        <title>The Global Catalogue of Microorganisms (GCM) 10K type strain sequencing project: providing services to taxonomists for standard genome sequencing and annotation.</title>
        <authorList>
            <consortium name="The Broad Institute Genomics Platform"/>
            <consortium name="The Broad Institute Genome Sequencing Center for Infectious Disease"/>
            <person name="Wu L."/>
            <person name="Ma J."/>
        </authorList>
    </citation>
    <scope>NUCLEOTIDE SEQUENCE [LARGE SCALE GENOMIC DNA]</scope>
    <source>
        <strain evidence="2">DT72</strain>
    </source>
</reference>